<feature type="domain" description="B box-type" evidence="10">
    <location>
        <begin position="180"/>
        <end position="223"/>
    </location>
</feature>
<dbReference type="InterPro" id="IPR000315">
    <property type="entry name" value="Znf_B-box"/>
</dbReference>
<dbReference type="AlphaFoldDB" id="A0A3M7STX8"/>
<dbReference type="GO" id="GO:0016235">
    <property type="term" value="C:aggresome"/>
    <property type="evidence" value="ECO:0007669"/>
    <property type="project" value="TreeGrafter"/>
</dbReference>
<keyword evidence="3" id="KW-0479">Metal-binding</keyword>
<dbReference type="SMART" id="SM00061">
    <property type="entry name" value="MATH"/>
    <property type="match status" value="1"/>
</dbReference>
<accession>A0A3M7STX8</accession>
<dbReference type="SUPFAM" id="SSF57850">
    <property type="entry name" value="RING/U-box"/>
    <property type="match status" value="1"/>
</dbReference>
<evidence type="ECO:0000256" key="1">
    <source>
        <dbReference type="ARBA" id="ARBA00004496"/>
    </source>
</evidence>
<dbReference type="InterPro" id="IPR002083">
    <property type="entry name" value="MATH/TRAF_dom"/>
</dbReference>
<evidence type="ECO:0000256" key="8">
    <source>
        <dbReference type="SAM" id="MobiDB-lite"/>
    </source>
</evidence>
<dbReference type="SMART" id="SM00502">
    <property type="entry name" value="BBC"/>
    <property type="match status" value="1"/>
</dbReference>
<dbReference type="InterPro" id="IPR008974">
    <property type="entry name" value="TRAF-like"/>
</dbReference>
<keyword evidence="7" id="KW-0175">Coiled coil</keyword>
<gene>
    <name evidence="12" type="ORF">BpHYR1_037361</name>
</gene>
<dbReference type="Pfam" id="PF00643">
    <property type="entry name" value="zf-B_box"/>
    <property type="match status" value="1"/>
</dbReference>
<keyword evidence="13" id="KW-1185">Reference proteome</keyword>
<dbReference type="PANTHER" id="PTHR36754">
    <property type="entry name" value="E3 UBIQUITIN-PROTEIN LIGASE TRIM37"/>
    <property type="match status" value="1"/>
</dbReference>
<dbReference type="PANTHER" id="PTHR36754:SF2">
    <property type="entry name" value="E3 UBIQUITIN-PROTEIN LIGASE TRIM37"/>
    <property type="match status" value="1"/>
</dbReference>
<dbReference type="CDD" id="cd03773">
    <property type="entry name" value="MATH_TRIM37"/>
    <property type="match status" value="1"/>
</dbReference>
<dbReference type="GO" id="GO:0016874">
    <property type="term" value="F:ligase activity"/>
    <property type="evidence" value="ECO:0007669"/>
    <property type="project" value="UniProtKB-KW"/>
</dbReference>
<dbReference type="InterPro" id="IPR037299">
    <property type="entry name" value="TRIM37_MATH"/>
</dbReference>
<dbReference type="GO" id="GO:0061630">
    <property type="term" value="F:ubiquitin protein ligase activity"/>
    <property type="evidence" value="ECO:0007669"/>
    <property type="project" value="TreeGrafter"/>
</dbReference>
<feature type="compositionally biased region" description="Low complexity" evidence="8">
    <location>
        <begin position="912"/>
        <end position="925"/>
    </location>
</feature>
<evidence type="ECO:0000259" key="11">
    <source>
        <dbReference type="PROSITE" id="PS50144"/>
    </source>
</evidence>
<evidence type="ECO:0000259" key="10">
    <source>
        <dbReference type="PROSITE" id="PS50119"/>
    </source>
</evidence>
<dbReference type="OrthoDB" id="192247at2759"/>
<organism evidence="12 13">
    <name type="scientific">Brachionus plicatilis</name>
    <name type="common">Marine rotifer</name>
    <name type="synonym">Brachionus muelleri</name>
    <dbReference type="NCBI Taxonomy" id="10195"/>
    <lineage>
        <taxon>Eukaryota</taxon>
        <taxon>Metazoa</taxon>
        <taxon>Spiralia</taxon>
        <taxon>Gnathifera</taxon>
        <taxon>Rotifera</taxon>
        <taxon>Eurotatoria</taxon>
        <taxon>Monogononta</taxon>
        <taxon>Pseudotrocha</taxon>
        <taxon>Ploima</taxon>
        <taxon>Brachionidae</taxon>
        <taxon>Brachionus</taxon>
    </lineage>
</organism>
<feature type="region of interest" description="Disordered" evidence="8">
    <location>
        <begin position="591"/>
        <end position="722"/>
    </location>
</feature>
<feature type="compositionally biased region" description="Polar residues" evidence="8">
    <location>
        <begin position="537"/>
        <end position="550"/>
    </location>
</feature>
<comment type="subcellular location">
    <subcellularLocation>
        <location evidence="1">Cytoplasm</location>
    </subcellularLocation>
</comment>
<dbReference type="PROSITE" id="PS50144">
    <property type="entry name" value="MATH"/>
    <property type="match status" value="1"/>
</dbReference>
<feature type="compositionally biased region" description="Low complexity" evidence="8">
    <location>
        <begin position="857"/>
        <end position="874"/>
    </location>
</feature>
<dbReference type="InterPro" id="IPR013083">
    <property type="entry name" value="Znf_RING/FYVE/PHD"/>
</dbReference>
<dbReference type="PROSITE" id="PS50119">
    <property type="entry name" value="ZF_BBOX"/>
    <property type="match status" value="1"/>
</dbReference>
<feature type="compositionally biased region" description="Low complexity" evidence="8">
    <location>
        <begin position="829"/>
        <end position="840"/>
    </location>
</feature>
<dbReference type="SUPFAM" id="SSF57845">
    <property type="entry name" value="B-box zinc-binding domain"/>
    <property type="match status" value="1"/>
</dbReference>
<evidence type="ECO:0000313" key="12">
    <source>
        <dbReference type="EMBL" id="RNA39159.1"/>
    </source>
</evidence>
<feature type="region of interest" description="Disordered" evidence="8">
    <location>
        <begin position="912"/>
        <end position="931"/>
    </location>
</feature>
<feature type="domain" description="RING-type" evidence="9">
    <location>
        <begin position="78"/>
        <end position="118"/>
    </location>
</feature>
<protein>
    <submittedName>
        <fullName evidence="12">E3 ubiquitin-ligase TRIM37</fullName>
    </submittedName>
</protein>
<dbReference type="InterPro" id="IPR053003">
    <property type="entry name" value="TRIM_RBCC_E3_ubiq-ligases"/>
</dbReference>
<comment type="caution">
    <text evidence="12">The sequence shown here is derived from an EMBL/GenBank/DDBJ whole genome shotgun (WGS) entry which is preliminary data.</text>
</comment>
<dbReference type="CDD" id="cd19779">
    <property type="entry name" value="Bbox2_TRIM37_C-VIII"/>
    <property type="match status" value="1"/>
</dbReference>
<evidence type="ECO:0000256" key="6">
    <source>
        <dbReference type="PROSITE-ProRule" id="PRU00024"/>
    </source>
</evidence>
<evidence type="ECO:0000256" key="3">
    <source>
        <dbReference type="ARBA" id="ARBA00022723"/>
    </source>
</evidence>
<sequence>MKAVSEASKEKVVEVIRATAGSQKSEVSCKIIERIIRDVIISVCVVWIMASAESQANFRSQASMDDNSVETIAEVFKCFICMEKLRNARLCPHCSKLCCFACISRWLTEQRSQCPHCRAPLQISELVNCRWAEEITQKLDTLQQSGSFTLAKRSNRHDNDQNFDLTGSSNQSSLSDFNLRKDNRCDIHKAEKLSVYCLTCKKSICHQCALFGGTHTSHQFKPIDEVYEFHKEQIQEQINLLKKRHAELIGLVQDVERNIESVRGAKDERVREIRNAVELMVARLENQLKNKILTLMNQRNKLSQETESMETMIIDVERELRTKTKSELISKQMEVVQKCQLLTSRKPMISLLSSNSLNDFISEIVPPYDSSTFTIHNFSQLKHQADPVYSPALNVNGLSWRLKVYPDGNGVVRGNYLSVFLELSAGLTETSKYEYRVEMIHQQSKDLSKSIVREFASDFEVGECWGYNRFFRLDLLASEGYLNIERDSLILRFQVRSPTFYQKCRDQQWYIQHLESTQQNFVSQVNELRERLAIELSRQQPTSTNTSQVSGAGKKSKKEAEQSVLNDNDSVLPKTELSDLKKIKPSLFTLGSVDSKPKAHLPGQVEQEHDGARKEKNFTRKKAVRSSLKMNKIESLTSESESSDSDADVEQTKILKPGYKNEAFEDSDDDEDEFEKQDELISNPNYYNDIIDQLCNNDTDSESSDEEVVNSEQAGATNMNDSFEELLAEFSDRGPNVKEGDEKDVDEENMFAENDVEFSLLNQTAGCSKSLDGEEKLKEIKNQLSEIKISTSKQSDTVQSSIISSSDDKRSTIVSEKPGKVCLLRKKSSPSQLKSKSGISNVLVTKKTEDESKKSQSKLSSLSSSDSNSNINDLTQYPINDDDDSLFDTNSPANNPKQSKKNSFFSVIMSSNGNSNQVISSSSKSPTSRYF</sequence>
<dbReference type="GO" id="GO:0005164">
    <property type="term" value="F:tumor necrosis factor receptor binding"/>
    <property type="evidence" value="ECO:0007669"/>
    <property type="project" value="TreeGrafter"/>
</dbReference>
<keyword evidence="5" id="KW-0862">Zinc</keyword>
<evidence type="ECO:0000256" key="7">
    <source>
        <dbReference type="SAM" id="Coils"/>
    </source>
</evidence>
<dbReference type="PROSITE" id="PS50089">
    <property type="entry name" value="ZF_RING_2"/>
    <property type="match status" value="1"/>
</dbReference>
<dbReference type="EMBL" id="REGN01000779">
    <property type="protein sequence ID" value="RNA39159.1"/>
    <property type="molecule type" value="Genomic_DNA"/>
</dbReference>
<dbReference type="GO" id="GO:0070842">
    <property type="term" value="P:aggresome assembly"/>
    <property type="evidence" value="ECO:0007669"/>
    <property type="project" value="TreeGrafter"/>
</dbReference>
<feature type="compositionally biased region" description="Polar residues" evidence="8">
    <location>
        <begin position="790"/>
        <end position="799"/>
    </location>
</feature>
<dbReference type="Gene3D" id="3.30.40.10">
    <property type="entry name" value="Zinc/RING finger domain, C3HC4 (zinc finger)"/>
    <property type="match status" value="1"/>
</dbReference>
<feature type="compositionally biased region" description="Polar residues" evidence="8">
    <location>
        <begin position="887"/>
        <end position="906"/>
    </location>
</feature>
<dbReference type="SUPFAM" id="SSF49599">
    <property type="entry name" value="TRAF domain-like"/>
    <property type="match status" value="1"/>
</dbReference>
<keyword evidence="4 6" id="KW-0863">Zinc-finger</keyword>
<feature type="compositionally biased region" description="Acidic residues" evidence="8">
    <location>
        <begin position="664"/>
        <end position="676"/>
    </location>
</feature>
<feature type="region of interest" description="Disordered" evidence="8">
    <location>
        <begin position="536"/>
        <end position="570"/>
    </location>
</feature>
<dbReference type="GO" id="GO:0005778">
    <property type="term" value="C:peroxisomal membrane"/>
    <property type="evidence" value="ECO:0007669"/>
    <property type="project" value="TreeGrafter"/>
</dbReference>
<evidence type="ECO:0000256" key="4">
    <source>
        <dbReference type="ARBA" id="ARBA00022771"/>
    </source>
</evidence>
<keyword evidence="2" id="KW-0963">Cytoplasm</keyword>
<dbReference type="Gene3D" id="3.30.160.60">
    <property type="entry name" value="Classic Zinc Finger"/>
    <property type="match status" value="1"/>
</dbReference>
<dbReference type="GO" id="GO:0006513">
    <property type="term" value="P:protein monoubiquitination"/>
    <property type="evidence" value="ECO:0007669"/>
    <property type="project" value="TreeGrafter"/>
</dbReference>
<proteinExistence type="predicted"/>
<feature type="compositionally biased region" description="Acidic residues" evidence="8">
    <location>
        <begin position="699"/>
        <end position="709"/>
    </location>
</feature>
<evidence type="ECO:0000259" key="9">
    <source>
        <dbReference type="PROSITE" id="PS50089"/>
    </source>
</evidence>
<feature type="coiled-coil region" evidence="7">
    <location>
        <begin position="231"/>
        <end position="319"/>
    </location>
</feature>
<name>A0A3M7STX8_BRAPC</name>
<feature type="compositionally biased region" description="Basic and acidic residues" evidence="8">
    <location>
        <begin position="606"/>
        <end position="618"/>
    </location>
</feature>
<reference evidence="12 13" key="1">
    <citation type="journal article" date="2018" name="Sci. Rep.">
        <title>Genomic signatures of local adaptation to the degree of environmental predictability in rotifers.</title>
        <authorList>
            <person name="Franch-Gras L."/>
            <person name="Hahn C."/>
            <person name="Garcia-Roger E.M."/>
            <person name="Carmona M.J."/>
            <person name="Serra M."/>
            <person name="Gomez A."/>
        </authorList>
    </citation>
    <scope>NUCLEOTIDE SEQUENCE [LARGE SCALE GENOMIC DNA]</scope>
    <source>
        <strain evidence="12">HYR1</strain>
    </source>
</reference>
<dbReference type="Proteomes" id="UP000276133">
    <property type="component" value="Unassembled WGS sequence"/>
</dbReference>
<feature type="domain" description="MATH" evidence="11">
    <location>
        <begin position="368"/>
        <end position="495"/>
    </location>
</feature>
<dbReference type="InterPro" id="IPR003649">
    <property type="entry name" value="Bbox_C"/>
</dbReference>
<dbReference type="STRING" id="10195.A0A3M7STX8"/>
<dbReference type="Gene3D" id="2.60.210.10">
    <property type="entry name" value="Apoptosis, Tumor Necrosis Factor Receptor Associated Protein 2, Chain A"/>
    <property type="match status" value="1"/>
</dbReference>
<dbReference type="GO" id="GO:0008270">
    <property type="term" value="F:zinc ion binding"/>
    <property type="evidence" value="ECO:0007669"/>
    <property type="project" value="UniProtKB-KW"/>
</dbReference>
<keyword evidence="12" id="KW-0436">Ligase</keyword>
<dbReference type="GO" id="GO:0051865">
    <property type="term" value="P:protein autoubiquitination"/>
    <property type="evidence" value="ECO:0007669"/>
    <property type="project" value="TreeGrafter"/>
</dbReference>
<evidence type="ECO:0000256" key="2">
    <source>
        <dbReference type="ARBA" id="ARBA00022490"/>
    </source>
</evidence>
<dbReference type="InterPro" id="IPR001841">
    <property type="entry name" value="Znf_RING"/>
</dbReference>
<evidence type="ECO:0000256" key="5">
    <source>
        <dbReference type="ARBA" id="ARBA00022833"/>
    </source>
</evidence>
<evidence type="ECO:0000313" key="13">
    <source>
        <dbReference type="Proteomes" id="UP000276133"/>
    </source>
</evidence>
<feature type="region of interest" description="Disordered" evidence="8">
    <location>
        <begin position="790"/>
        <end position="906"/>
    </location>
</feature>
<dbReference type="SMART" id="SM00336">
    <property type="entry name" value="BBOX"/>
    <property type="match status" value="1"/>
</dbReference>
<dbReference type="CDD" id="cd16619">
    <property type="entry name" value="mRING-HC-C4C4_TRIM37_C-VIII"/>
    <property type="match status" value="1"/>
</dbReference>
<dbReference type="Pfam" id="PF22486">
    <property type="entry name" value="MATH_2"/>
    <property type="match status" value="1"/>
</dbReference>
<dbReference type="GO" id="GO:0031625">
    <property type="term" value="F:ubiquitin protein ligase binding"/>
    <property type="evidence" value="ECO:0007669"/>
    <property type="project" value="TreeGrafter"/>
</dbReference>